<organism evidence="1 2">
    <name type="scientific">Pterulicium gracile</name>
    <dbReference type="NCBI Taxonomy" id="1884261"/>
    <lineage>
        <taxon>Eukaryota</taxon>
        <taxon>Fungi</taxon>
        <taxon>Dikarya</taxon>
        <taxon>Basidiomycota</taxon>
        <taxon>Agaricomycotina</taxon>
        <taxon>Agaricomycetes</taxon>
        <taxon>Agaricomycetidae</taxon>
        <taxon>Agaricales</taxon>
        <taxon>Pleurotineae</taxon>
        <taxon>Pterulaceae</taxon>
        <taxon>Pterulicium</taxon>
    </lineage>
</organism>
<proteinExistence type="predicted"/>
<dbReference type="EMBL" id="ML178817">
    <property type="protein sequence ID" value="TFL05245.1"/>
    <property type="molecule type" value="Genomic_DNA"/>
</dbReference>
<keyword evidence="2" id="KW-1185">Reference proteome</keyword>
<evidence type="ECO:0000313" key="1">
    <source>
        <dbReference type="EMBL" id="TFL05245.1"/>
    </source>
</evidence>
<evidence type="ECO:0000313" key="2">
    <source>
        <dbReference type="Proteomes" id="UP000305067"/>
    </source>
</evidence>
<name>A0A5C3QTB5_9AGAR</name>
<reference evidence="1 2" key="1">
    <citation type="journal article" date="2019" name="Nat. Ecol. Evol.">
        <title>Megaphylogeny resolves global patterns of mushroom evolution.</title>
        <authorList>
            <person name="Varga T."/>
            <person name="Krizsan K."/>
            <person name="Foldi C."/>
            <person name="Dima B."/>
            <person name="Sanchez-Garcia M."/>
            <person name="Sanchez-Ramirez S."/>
            <person name="Szollosi G.J."/>
            <person name="Szarkandi J.G."/>
            <person name="Papp V."/>
            <person name="Albert L."/>
            <person name="Andreopoulos W."/>
            <person name="Angelini C."/>
            <person name="Antonin V."/>
            <person name="Barry K.W."/>
            <person name="Bougher N.L."/>
            <person name="Buchanan P."/>
            <person name="Buyck B."/>
            <person name="Bense V."/>
            <person name="Catcheside P."/>
            <person name="Chovatia M."/>
            <person name="Cooper J."/>
            <person name="Damon W."/>
            <person name="Desjardin D."/>
            <person name="Finy P."/>
            <person name="Geml J."/>
            <person name="Haridas S."/>
            <person name="Hughes K."/>
            <person name="Justo A."/>
            <person name="Karasinski D."/>
            <person name="Kautmanova I."/>
            <person name="Kiss B."/>
            <person name="Kocsube S."/>
            <person name="Kotiranta H."/>
            <person name="LaButti K.M."/>
            <person name="Lechner B.E."/>
            <person name="Liimatainen K."/>
            <person name="Lipzen A."/>
            <person name="Lukacs Z."/>
            <person name="Mihaltcheva S."/>
            <person name="Morgado L.N."/>
            <person name="Niskanen T."/>
            <person name="Noordeloos M.E."/>
            <person name="Ohm R.A."/>
            <person name="Ortiz-Santana B."/>
            <person name="Ovrebo C."/>
            <person name="Racz N."/>
            <person name="Riley R."/>
            <person name="Savchenko A."/>
            <person name="Shiryaev A."/>
            <person name="Soop K."/>
            <person name="Spirin V."/>
            <person name="Szebenyi C."/>
            <person name="Tomsovsky M."/>
            <person name="Tulloss R.E."/>
            <person name="Uehling J."/>
            <person name="Grigoriev I.V."/>
            <person name="Vagvolgyi C."/>
            <person name="Papp T."/>
            <person name="Martin F.M."/>
            <person name="Miettinen O."/>
            <person name="Hibbett D.S."/>
            <person name="Nagy L.G."/>
        </authorList>
    </citation>
    <scope>NUCLEOTIDE SEQUENCE [LARGE SCALE GENOMIC DNA]</scope>
    <source>
        <strain evidence="1 2">CBS 309.79</strain>
    </source>
</reference>
<dbReference type="Proteomes" id="UP000305067">
    <property type="component" value="Unassembled WGS sequence"/>
</dbReference>
<accession>A0A5C3QTB5</accession>
<dbReference type="AlphaFoldDB" id="A0A5C3QTB5"/>
<gene>
    <name evidence="1" type="ORF">BDV98DRAFT_289428</name>
</gene>
<protein>
    <submittedName>
        <fullName evidence="1">Uncharacterized protein</fullName>
    </submittedName>
</protein>
<sequence>MRRRLILCFIPSNIIPSHSLHPIVPLARSTEIPANLIRESTLAVGPEDGLRVDLETGKPLRLKAYVGRPFGQHLCCNTSTRTQGAITTLYVVRAENVPRTYGAHQQWSTGCHFSLHDARWA</sequence>